<dbReference type="AlphaFoldDB" id="W1IM33"/>
<evidence type="ECO:0000313" key="2">
    <source>
        <dbReference type="Proteomes" id="UP000019197"/>
    </source>
</evidence>
<comment type="caution">
    <text evidence="1">The sequence shown here is derived from an EMBL/GenBank/DDBJ whole genome shotgun (WGS) entry which is preliminary data.</text>
</comment>
<name>W1IM33_9GAMM</name>
<sequence>MGNTIFVVTLDVNPNFALIWPIMLVNDSDYRLYVFLLLSYSCTKKLPFTSECEKIYITFCK</sequence>
<accession>W1IM33</accession>
<dbReference type="EMBL" id="CBXE010000021">
    <property type="protein sequence ID" value="CDL79552.1"/>
    <property type="molecule type" value="Genomic_DNA"/>
</dbReference>
<organism evidence="1 2">
    <name type="scientific">Xenorhabdus cabanillasii JM26</name>
    <dbReference type="NCBI Taxonomy" id="1427517"/>
    <lineage>
        <taxon>Bacteria</taxon>
        <taxon>Pseudomonadati</taxon>
        <taxon>Pseudomonadota</taxon>
        <taxon>Gammaproteobacteria</taxon>
        <taxon>Enterobacterales</taxon>
        <taxon>Morganellaceae</taxon>
        <taxon>Xenorhabdus</taxon>
    </lineage>
</organism>
<gene>
    <name evidence="1" type="ORF">XCR1_1170029</name>
</gene>
<reference evidence="1 2" key="1">
    <citation type="submission" date="2013-11" db="EMBL/GenBank/DDBJ databases">
        <title>Draft genome sequence and annotation of the entomopathogenic bacterium, Xenorhabdus cabanillasi strain JM26.</title>
        <authorList>
            <person name="Gualtieri M."/>
            <person name="Ogier J.C."/>
            <person name="Pages S."/>
            <person name="Givaudan A."/>
            <person name="Gaudriault S."/>
        </authorList>
    </citation>
    <scope>NUCLEOTIDE SEQUENCE [LARGE SCALE GENOMIC DNA]</scope>
    <source>
        <strain evidence="1 2">JM26</strain>
    </source>
</reference>
<protein>
    <submittedName>
        <fullName evidence="1">Uncharacterized protein</fullName>
    </submittedName>
</protein>
<evidence type="ECO:0000313" key="1">
    <source>
        <dbReference type="EMBL" id="CDL79552.1"/>
    </source>
</evidence>
<dbReference type="Proteomes" id="UP000019197">
    <property type="component" value="Unassembled WGS sequence"/>
</dbReference>
<proteinExistence type="predicted"/>